<name>A0AAD4X644_9MAGN</name>
<keyword evidence="2" id="KW-1185">Reference proteome</keyword>
<sequence>DETYYPYRDISVFVMDSKLTLLFPHMDREKIDLKEFEQMLRVKLRLDDSEIPSLY</sequence>
<feature type="non-terminal residue" evidence="1">
    <location>
        <position position="1"/>
    </location>
</feature>
<evidence type="ECO:0000313" key="1">
    <source>
        <dbReference type="EMBL" id="KAI3846106.1"/>
    </source>
</evidence>
<dbReference type="Proteomes" id="UP001202328">
    <property type="component" value="Unassembled WGS sequence"/>
</dbReference>
<dbReference type="AlphaFoldDB" id="A0AAD4X644"/>
<protein>
    <submittedName>
        <fullName evidence="1">Uncharacterized protein</fullName>
    </submittedName>
</protein>
<accession>A0AAD4X644</accession>
<reference evidence="1" key="1">
    <citation type="submission" date="2022-04" db="EMBL/GenBank/DDBJ databases">
        <title>A functionally conserved STORR gene fusion in Papaver species that diverged 16.8 million years ago.</title>
        <authorList>
            <person name="Catania T."/>
        </authorList>
    </citation>
    <scope>NUCLEOTIDE SEQUENCE</scope>
    <source>
        <strain evidence="1">S-188037</strain>
    </source>
</reference>
<comment type="caution">
    <text evidence="1">The sequence shown here is derived from an EMBL/GenBank/DDBJ whole genome shotgun (WGS) entry which is preliminary data.</text>
</comment>
<proteinExistence type="predicted"/>
<dbReference type="EMBL" id="JAJJMB010016582">
    <property type="protein sequence ID" value="KAI3846106.1"/>
    <property type="molecule type" value="Genomic_DNA"/>
</dbReference>
<organism evidence="1 2">
    <name type="scientific">Papaver atlanticum</name>
    <dbReference type="NCBI Taxonomy" id="357466"/>
    <lineage>
        <taxon>Eukaryota</taxon>
        <taxon>Viridiplantae</taxon>
        <taxon>Streptophyta</taxon>
        <taxon>Embryophyta</taxon>
        <taxon>Tracheophyta</taxon>
        <taxon>Spermatophyta</taxon>
        <taxon>Magnoliopsida</taxon>
        <taxon>Ranunculales</taxon>
        <taxon>Papaveraceae</taxon>
        <taxon>Papaveroideae</taxon>
        <taxon>Papaver</taxon>
    </lineage>
</organism>
<evidence type="ECO:0000313" key="2">
    <source>
        <dbReference type="Proteomes" id="UP001202328"/>
    </source>
</evidence>
<gene>
    <name evidence="1" type="ORF">MKW98_015475</name>
</gene>